<feature type="chain" id="PRO_5035850046" description="Secreted protein" evidence="1">
    <location>
        <begin position="19"/>
        <end position="77"/>
    </location>
</feature>
<dbReference type="AlphaFoldDB" id="A0A8T0H105"/>
<evidence type="ECO:0000313" key="3">
    <source>
        <dbReference type="Proteomes" id="UP000822688"/>
    </source>
</evidence>
<comment type="caution">
    <text evidence="2">The sequence shown here is derived from an EMBL/GenBank/DDBJ whole genome shotgun (WGS) entry which is preliminary data.</text>
</comment>
<keyword evidence="1" id="KW-0732">Signal</keyword>
<feature type="signal peptide" evidence="1">
    <location>
        <begin position="1"/>
        <end position="18"/>
    </location>
</feature>
<accession>A0A8T0H105</accession>
<proteinExistence type="predicted"/>
<sequence>MCCPTISWALQCAWFRFAGNVEVCVEQDMTRDGIVCVNNSPSHSGQPSSVKHKARFFHIDAKYHSRSWGQGHCVKII</sequence>
<name>A0A8T0H105_CERPU</name>
<keyword evidence="3" id="KW-1185">Reference proteome</keyword>
<reference evidence="2" key="1">
    <citation type="submission" date="2020-06" db="EMBL/GenBank/DDBJ databases">
        <title>WGS assembly of Ceratodon purpureus strain R40.</title>
        <authorList>
            <person name="Carey S.B."/>
            <person name="Jenkins J."/>
            <person name="Shu S."/>
            <person name="Lovell J.T."/>
            <person name="Sreedasyam A."/>
            <person name="Maumus F."/>
            <person name="Tiley G.P."/>
            <person name="Fernandez-Pozo N."/>
            <person name="Barry K."/>
            <person name="Chen C."/>
            <person name="Wang M."/>
            <person name="Lipzen A."/>
            <person name="Daum C."/>
            <person name="Saski C.A."/>
            <person name="Payton A.C."/>
            <person name="Mcbreen J.C."/>
            <person name="Conrad R.E."/>
            <person name="Kollar L.M."/>
            <person name="Olsson S."/>
            <person name="Huttunen S."/>
            <person name="Landis J.B."/>
            <person name="Wickett N.J."/>
            <person name="Johnson M.G."/>
            <person name="Rensing S.A."/>
            <person name="Grimwood J."/>
            <person name="Schmutz J."/>
            <person name="Mcdaniel S.F."/>
        </authorList>
    </citation>
    <scope>NUCLEOTIDE SEQUENCE</scope>
    <source>
        <strain evidence="2">R40</strain>
    </source>
</reference>
<dbReference type="Proteomes" id="UP000822688">
    <property type="component" value="Chromosome 8"/>
</dbReference>
<dbReference type="EMBL" id="CM026429">
    <property type="protein sequence ID" value="KAG0564079.1"/>
    <property type="molecule type" value="Genomic_DNA"/>
</dbReference>
<evidence type="ECO:0000256" key="1">
    <source>
        <dbReference type="SAM" id="SignalP"/>
    </source>
</evidence>
<evidence type="ECO:0000313" key="2">
    <source>
        <dbReference type="EMBL" id="KAG0564079.1"/>
    </source>
</evidence>
<gene>
    <name evidence="2" type="ORF">KC19_8G081200</name>
</gene>
<evidence type="ECO:0008006" key="4">
    <source>
        <dbReference type="Google" id="ProtNLM"/>
    </source>
</evidence>
<organism evidence="2 3">
    <name type="scientific">Ceratodon purpureus</name>
    <name type="common">Fire moss</name>
    <name type="synonym">Dicranum purpureum</name>
    <dbReference type="NCBI Taxonomy" id="3225"/>
    <lineage>
        <taxon>Eukaryota</taxon>
        <taxon>Viridiplantae</taxon>
        <taxon>Streptophyta</taxon>
        <taxon>Embryophyta</taxon>
        <taxon>Bryophyta</taxon>
        <taxon>Bryophytina</taxon>
        <taxon>Bryopsida</taxon>
        <taxon>Dicranidae</taxon>
        <taxon>Pseudoditrichales</taxon>
        <taxon>Ditrichaceae</taxon>
        <taxon>Ceratodon</taxon>
    </lineage>
</organism>
<protein>
    <recommendedName>
        <fullName evidence="4">Secreted protein</fullName>
    </recommendedName>
</protein>